<organism evidence="2 3">
    <name type="scientific">Jaminaea rosea</name>
    <dbReference type="NCBI Taxonomy" id="1569628"/>
    <lineage>
        <taxon>Eukaryota</taxon>
        <taxon>Fungi</taxon>
        <taxon>Dikarya</taxon>
        <taxon>Basidiomycota</taxon>
        <taxon>Ustilaginomycotina</taxon>
        <taxon>Exobasidiomycetes</taxon>
        <taxon>Microstromatales</taxon>
        <taxon>Microstromatales incertae sedis</taxon>
        <taxon>Jaminaea</taxon>
    </lineage>
</organism>
<protein>
    <submittedName>
        <fullName evidence="2">Uncharacterized protein</fullName>
    </submittedName>
</protein>
<feature type="region of interest" description="Disordered" evidence="1">
    <location>
        <begin position="1"/>
        <end position="54"/>
    </location>
</feature>
<reference evidence="2 3" key="1">
    <citation type="journal article" date="2018" name="Mol. Biol. Evol.">
        <title>Broad Genomic Sampling Reveals a Smut Pathogenic Ancestry of the Fungal Clade Ustilaginomycotina.</title>
        <authorList>
            <person name="Kijpornyongpan T."/>
            <person name="Mondo S.J."/>
            <person name="Barry K."/>
            <person name="Sandor L."/>
            <person name="Lee J."/>
            <person name="Lipzen A."/>
            <person name="Pangilinan J."/>
            <person name="LaButti K."/>
            <person name="Hainaut M."/>
            <person name="Henrissat B."/>
            <person name="Grigoriev I.V."/>
            <person name="Spatafora J.W."/>
            <person name="Aime M.C."/>
        </authorList>
    </citation>
    <scope>NUCLEOTIDE SEQUENCE [LARGE SCALE GENOMIC DNA]</scope>
    <source>
        <strain evidence="2 3">MCA 5214</strain>
    </source>
</reference>
<sequence>MADKEMDSAAPPSYESLHPAGTSDAKGDFKDDKSDDLLTDAGPSSSSQLHAPPGAAKVMDWEEYRKRDIAWPRGPRLRTTAVYGLYCERKSLYAQPHTLKITDYNGGILFHFLFPLQLLVRPSDPFFKRSRHIFMVSGEQTTSNPRAETNVPGSRWQKGPQPSPEQGYVWTTSLLSQPLEFRCADDRVSRVWPAICTHKEQIDKHDLEPHRRDLVKFNVPTSRQSDTTRTFVWSSSGLVRNHSWSRWDEVNYCLYEDGDMTRIYGIFRWQEGSAIDLREIPDDLEHSLIFFALGYLLLMQSDMASTWPPRGPEQARPDPPRFSVAALREKVAELMSIE</sequence>
<feature type="compositionally biased region" description="Basic and acidic residues" evidence="1">
    <location>
        <begin position="25"/>
        <end position="36"/>
    </location>
</feature>
<evidence type="ECO:0000313" key="3">
    <source>
        <dbReference type="Proteomes" id="UP000245884"/>
    </source>
</evidence>
<dbReference type="AlphaFoldDB" id="A0A316UND8"/>
<dbReference type="RefSeq" id="XP_025360483.1">
    <property type="nucleotide sequence ID" value="XM_025509346.1"/>
</dbReference>
<dbReference type="EMBL" id="KZ819674">
    <property type="protein sequence ID" value="PWN25871.1"/>
    <property type="molecule type" value="Genomic_DNA"/>
</dbReference>
<name>A0A316UND8_9BASI</name>
<dbReference type="GeneID" id="37031169"/>
<evidence type="ECO:0000313" key="2">
    <source>
        <dbReference type="EMBL" id="PWN25871.1"/>
    </source>
</evidence>
<dbReference type="Proteomes" id="UP000245884">
    <property type="component" value="Unassembled WGS sequence"/>
</dbReference>
<evidence type="ECO:0000256" key="1">
    <source>
        <dbReference type="SAM" id="MobiDB-lite"/>
    </source>
</evidence>
<accession>A0A316UND8</accession>
<proteinExistence type="predicted"/>
<feature type="region of interest" description="Disordered" evidence="1">
    <location>
        <begin position="140"/>
        <end position="163"/>
    </location>
</feature>
<gene>
    <name evidence="2" type="ORF">BDZ90DRAFT_281260</name>
</gene>
<keyword evidence="3" id="KW-1185">Reference proteome</keyword>